<reference evidence="1 2" key="1">
    <citation type="submission" date="2016-02" db="EMBL/GenBank/DDBJ databases">
        <authorList>
            <consortium name="Pathogen Informatics"/>
        </authorList>
    </citation>
    <scope>NUCLEOTIDE SEQUENCE [LARGE SCALE GENOMIC DNA]</scope>
    <source>
        <strain evidence="1 2">LSS32</strain>
    </source>
</reference>
<proteinExistence type="predicted"/>
<protein>
    <submittedName>
        <fullName evidence="1">Uncharacterized protein</fullName>
    </submittedName>
</protein>
<evidence type="ECO:0000313" key="1">
    <source>
        <dbReference type="EMBL" id="CYV03837.1"/>
    </source>
</evidence>
<accession>A0A0Z8GS13</accession>
<gene>
    <name evidence="1" type="ORF">ERS132394_02091</name>
</gene>
<dbReference type="RefSeq" id="WP_153958521.1">
    <property type="nucleotide sequence ID" value="NZ_CEFF01000036.1"/>
</dbReference>
<name>A0A0Z8GS13_STRSU</name>
<dbReference type="EMBL" id="FIGJ01000032">
    <property type="protein sequence ID" value="CYV03837.1"/>
    <property type="molecule type" value="Genomic_DNA"/>
</dbReference>
<organism evidence="1 2">
    <name type="scientific">Streptococcus suis</name>
    <dbReference type="NCBI Taxonomy" id="1307"/>
    <lineage>
        <taxon>Bacteria</taxon>
        <taxon>Bacillati</taxon>
        <taxon>Bacillota</taxon>
        <taxon>Bacilli</taxon>
        <taxon>Lactobacillales</taxon>
        <taxon>Streptococcaceae</taxon>
        <taxon>Streptococcus</taxon>
    </lineage>
</organism>
<evidence type="ECO:0000313" key="2">
    <source>
        <dbReference type="Proteomes" id="UP000072618"/>
    </source>
</evidence>
<sequence length="70" mass="7529">MVENFVLPKNNGFAVLSNLEATNELSNSTRVPLNELVAVAYVNGGSASYSRCVYCHKSNSGGVCSHCKYI</sequence>
<dbReference type="AlphaFoldDB" id="A0A0Z8GS13"/>
<dbReference type="Proteomes" id="UP000072618">
    <property type="component" value="Unassembled WGS sequence"/>
</dbReference>